<dbReference type="OrthoDB" id="9769623at2"/>
<dbReference type="Proteomes" id="UP000050430">
    <property type="component" value="Unassembled WGS sequence"/>
</dbReference>
<comment type="subcellular location">
    <subcellularLocation>
        <location evidence="7">Cytoplasm</location>
    </subcellularLocation>
</comment>
<dbReference type="EC" id="4.3.2.1" evidence="2 7"/>
<accession>A0A0P6WWM3</accession>
<keyword evidence="6 7" id="KW-0456">Lyase</keyword>
<dbReference type="EMBL" id="LGCK01000014">
    <property type="protein sequence ID" value="KPL70508.1"/>
    <property type="molecule type" value="Genomic_DNA"/>
</dbReference>
<dbReference type="FunFam" id="1.10.40.30:FF:000001">
    <property type="entry name" value="Argininosuccinate lyase"/>
    <property type="match status" value="1"/>
</dbReference>
<evidence type="ECO:0000256" key="3">
    <source>
        <dbReference type="ARBA" id="ARBA00022490"/>
    </source>
</evidence>
<protein>
    <recommendedName>
        <fullName evidence="2 7">Argininosuccinate lyase</fullName>
        <shortName evidence="7">ASAL</shortName>
        <ecNumber evidence="2 7">4.3.2.1</ecNumber>
    </recommendedName>
    <alternativeName>
        <fullName evidence="7">Arginosuccinase</fullName>
    </alternativeName>
</protein>
<dbReference type="InterPro" id="IPR029419">
    <property type="entry name" value="Arg_succ_lyase_C"/>
</dbReference>
<dbReference type="InterPro" id="IPR020557">
    <property type="entry name" value="Fumarate_lyase_CS"/>
</dbReference>
<keyword evidence="11" id="KW-1185">Reference proteome</keyword>
<evidence type="ECO:0000256" key="6">
    <source>
        <dbReference type="ARBA" id="ARBA00023239"/>
    </source>
</evidence>
<evidence type="ECO:0000256" key="7">
    <source>
        <dbReference type="HAMAP-Rule" id="MF_00006"/>
    </source>
</evidence>
<dbReference type="InterPro" id="IPR024083">
    <property type="entry name" value="Fumarase/histidase_N"/>
</dbReference>
<dbReference type="Pfam" id="PF14698">
    <property type="entry name" value="ASL_C2"/>
    <property type="match status" value="1"/>
</dbReference>
<keyword evidence="3 7" id="KW-0963">Cytoplasm</keyword>
<feature type="domain" description="Fumarate lyase N-terminal" evidence="8">
    <location>
        <begin position="7"/>
        <end position="298"/>
    </location>
</feature>
<dbReference type="NCBIfam" id="TIGR00838">
    <property type="entry name" value="argH"/>
    <property type="match status" value="1"/>
</dbReference>
<dbReference type="FunFam" id="1.10.275.10:FF:000002">
    <property type="entry name" value="Argininosuccinate lyase"/>
    <property type="match status" value="1"/>
</dbReference>
<dbReference type="PRINTS" id="PR00149">
    <property type="entry name" value="FUMRATELYASE"/>
</dbReference>
<dbReference type="InterPro" id="IPR022761">
    <property type="entry name" value="Fumarate_lyase_N"/>
</dbReference>
<comment type="pathway">
    <text evidence="1 7">Amino-acid biosynthesis; L-arginine biosynthesis; L-arginine from L-ornithine and carbamoyl phosphate: step 3/3.</text>
</comment>
<keyword evidence="5 7" id="KW-0028">Amino-acid biosynthesis</keyword>
<dbReference type="Gene3D" id="1.10.40.30">
    <property type="entry name" value="Fumarase/aspartase (C-terminal domain)"/>
    <property type="match status" value="1"/>
</dbReference>
<organism evidence="10 11">
    <name type="scientific">Leptolinea tardivitalis</name>
    <dbReference type="NCBI Taxonomy" id="229920"/>
    <lineage>
        <taxon>Bacteria</taxon>
        <taxon>Bacillati</taxon>
        <taxon>Chloroflexota</taxon>
        <taxon>Anaerolineae</taxon>
        <taxon>Anaerolineales</taxon>
        <taxon>Anaerolineaceae</taxon>
        <taxon>Leptolinea</taxon>
    </lineage>
</organism>
<dbReference type="SUPFAM" id="SSF48557">
    <property type="entry name" value="L-aspartase-like"/>
    <property type="match status" value="1"/>
</dbReference>
<comment type="caution">
    <text evidence="10">The sequence shown here is derived from an EMBL/GenBank/DDBJ whole genome shotgun (WGS) entry which is preliminary data.</text>
</comment>
<evidence type="ECO:0000259" key="8">
    <source>
        <dbReference type="Pfam" id="PF00206"/>
    </source>
</evidence>
<dbReference type="FunFam" id="1.20.200.10:FF:000015">
    <property type="entry name" value="argininosuccinate lyase isoform X2"/>
    <property type="match status" value="1"/>
</dbReference>
<evidence type="ECO:0000256" key="1">
    <source>
        <dbReference type="ARBA" id="ARBA00004941"/>
    </source>
</evidence>
<dbReference type="PANTHER" id="PTHR43814:SF1">
    <property type="entry name" value="ARGININOSUCCINATE LYASE"/>
    <property type="match status" value="1"/>
</dbReference>
<dbReference type="PROSITE" id="PS00163">
    <property type="entry name" value="FUMARATE_LYASES"/>
    <property type="match status" value="1"/>
</dbReference>
<feature type="domain" description="Argininosuccinate lyase C-terminal" evidence="9">
    <location>
        <begin position="363"/>
        <end position="430"/>
    </location>
</feature>
<dbReference type="PANTHER" id="PTHR43814">
    <property type="entry name" value="ARGININOSUCCINATE LYASE"/>
    <property type="match status" value="1"/>
</dbReference>
<dbReference type="STRING" id="229920.ADM99_15390"/>
<dbReference type="GO" id="GO:0042450">
    <property type="term" value="P:L-arginine biosynthetic process via ornithine"/>
    <property type="evidence" value="ECO:0007669"/>
    <property type="project" value="UniProtKB-UniRule"/>
</dbReference>
<dbReference type="CDD" id="cd01359">
    <property type="entry name" value="Argininosuccinate_lyase"/>
    <property type="match status" value="1"/>
</dbReference>
<dbReference type="PRINTS" id="PR00145">
    <property type="entry name" value="ARGSUCLYASE"/>
</dbReference>
<dbReference type="GO" id="GO:0005829">
    <property type="term" value="C:cytosol"/>
    <property type="evidence" value="ECO:0007669"/>
    <property type="project" value="TreeGrafter"/>
</dbReference>
<reference evidence="10 11" key="1">
    <citation type="submission" date="2015-07" db="EMBL/GenBank/DDBJ databases">
        <title>Genome sequence of Leptolinea tardivitalis DSM 16556.</title>
        <authorList>
            <person name="Hemp J."/>
            <person name="Ward L.M."/>
            <person name="Pace L.A."/>
            <person name="Fischer W.W."/>
        </authorList>
    </citation>
    <scope>NUCLEOTIDE SEQUENCE [LARGE SCALE GENOMIC DNA]</scope>
    <source>
        <strain evidence="10 11">YMTK-2</strain>
    </source>
</reference>
<dbReference type="AlphaFoldDB" id="A0A0P6WWM3"/>
<dbReference type="RefSeq" id="WP_062422404.1">
    <property type="nucleotide sequence ID" value="NZ_BBYA01000010.1"/>
</dbReference>
<dbReference type="Pfam" id="PF00206">
    <property type="entry name" value="Lyase_1"/>
    <property type="match status" value="1"/>
</dbReference>
<dbReference type="GO" id="GO:0004056">
    <property type="term" value="F:argininosuccinate lyase activity"/>
    <property type="evidence" value="ECO:0007669"/>
    <property type="project" value="UniProtKB-UniRule"/>
</dbReference>
<dbReference type="HAMAP" id="MF_00006">
    <property type="entry name" value="Arg_succ_lyase"/>
    <property type="match status" value="1"/>
</dbReference>
<dbReference type="InterPro" id="IPR009049">
    <property type="entry name" value="Argininosuccinate_lyase"/>
</dbReference>
<name>A0A0P6WWM3_9CHLR</name>
<evidence type="ECO:0000259" key="9">
    <source>
        <dbReference type="Pfam" id="PF14698"/>
    </source>
</evidence>
<comment type="similarity">
    <text evidence="7">Belongs to the lyase 1 family. Argininosuccinate lyase subfamily.</text>
</comment>
<evidence type="ECO:0000313" key="10">
    <source>
        <dbReference type="EMBL" id="KPL70508.1"/>
    </source>
</evidence>
<dbReference type="PATRIC" id="fig|229920.5.peg.446"/>
<evidence type="ECO:0000256" key="4">
    <source>
        <dbReference type="ARBA" id="ARBA00022571"/>
    </source>
</evidence>
<dbReference type="InterPro" id="IPR008948">
    <property type="entry name" value="L-Aspartase-like"/>
</dbReference>
<dbReference type="InterPro" id="IPR000362">
    <property type="entry name" value="Fumarate_lyase_fam"/>
</dbReference>
<dbReference type="Gene3D" id="1.20.200.10">
    <property type="entry name" value="Fumarase/aspartase (Central domain)"/>
    <property type="match status" value="1"/>
</dbReference>
<proteinExistence type="inferred from homology"/>
<evidence type="ECO:0000313" key="11">
    <source>
        <dbReference type="Proteomes" id="UP000050430"/>
    </source>
</evidence>
<comment type="catalytic activity">
    <reaction evidence="7">
        <text>2-(N(omega)-L-arginino)succinate = fumarate + L-arginine</text>
        <dbReference type="Rhea" id="RHEA:24020"/>
        <dbReference type="ChEBI" id="CHEBI:29806"/>
        <dbReference type="ChEBI" id="CHEBI:32682"/>
        <dbReference type="ChEBI" id="CHEBI:57472"/>
        <dbReference type="EC" id="4.3.2.1"/>
    </reaction>
</comment>
<evidence type="ECO:0000256" key="5">
    <source>
        <dbReference type="ARBA" id="ARBA00022605"/>
    </source>
</evidence>
<dbReference type="Gene3D" id="1.10.275.10">
    <property type="entry name" value="Fumarase/aspartase (N-terminal domain)"/>
    <property type="match status" value="1"/>
</dbReference>
<evidence type="ECO:0000256" key="2">
    <source>
        <dbReference type="ARBA" id="ARBA00012338"/>
    </source>
</evidence>
<gene>
    <name evidence="7" type="primary">argH</name>
    <name evidence="10" type="ORF">ADM99_15390</name>
</gene>
<keyword evidence="4 7" id="KW-0055">Arginine biosynthesis</keyword>
<sequence>MTLWSGRFRAGLNSLASILNNSLPVDKRLYVEDIRGSQAWARALAAAGVLTPNEADTLVNGLHSVLDEIESGTFQFTENDEDIHTAVERRLTEFVGPVGGKLHTGRSRNDQVATDFRLWLLEASERLDQAVQSLQKALLHRAETDIDVILPGYTHFQQAQPILFSHWWLSHLWPLQRDRERLQQLTKRAAVLPLGSGALAGTTFPIDRAALAGDLGFAAPSPNSLDAVSDRDFAAEFLFWAALTGVHLSRLSEALILYSTVEYGFVTMDDAYSTGSSLMPQKKNPDMLELTRGKSGVLNGLLTGLLTTLKGLPSAYDKDLQEDKTAVFEAADIMDVLLPVMEGVISTLKVNPERCRSAIHPAILATDLADYLVARGIPFRSAHEAVGKAVRLAEEKGESLATLPLKDYQTIHPAFAEDLYTALSLEASVNRRSVYGGTALEAVEEQIEVAKKAIG</sequence>
<dbReference type="UniPathway" id="UPA00068">
    <property type="reaction ID" value="UER00114"/>
</dbReference>